<dbReference type="EMBL" id="ADZU01000019">
    <property type="protein sequence ID" value="EFS92684.1"/>
    <property type="molecule type" value="Genomic_DNA"/>
</dbReference>
<dbReference type="Proteomes" id="UP000003179">
    <property type="component" value="Unassembled WGS sequence"/>
</dbReference>
<sequence>MTRGNTHSVEVLFNLDTGVSMSASVTAATTTASRTVSASAVRTLDLTKTYGSGTTLVRALRSVTLDIPAGRFTAIMGASGSGKSTLLHCITGLDSPTSGRVWIGDTEITHLDDDALTKLRRKHVGFVFQSFNLMPTLSAADNITLPLRLSCTKIDKAWFDHITGMLGITERLGHKPSEMSGGQQQRVVIARALVSHPDVIVADEPTGALDSEASDDLLTFLRHCVDNLGQTVVMVTHDRDAATRADGIVTVADGQVSTTRSQEALA</sequence>
<dbReference type="InterPro" id="IPR003593">
    <property type="entry name" value="AAA+_ATPase"/>
</dbReference>
<gene>
    <name evidence="5" type="ORF">HMPREF9607_01215</name>
</gene>
<comment type="caution">
    <text evidence="5">The sequence shown here is derived from an EMBL/GenBank/DDBJ whole genome shotgun (WGS) entry which is preliminary data.</text>
</comment>
<protein>
    <submittedName>
        <fullName evidence="5">ABC transporter, ATP-binding protein</fullName>
    </submittedName>
</protein>
<dbReference type="Gene3D" id="3.40.50.300">
    <property type="entry name" value="P-loop containing nucleotide triphosphate hydrolases"/>
    <property type="match status" value="1"/>
</dbReference>
<dbReference type="Pfam" id="PF00005">
    <property type="entry name" value="ABC_tran"/>
    <property type="match status" value="1"/>
</dbReference>
<keyword evidence="1" id="KW-0813">Transport</keyword>
<feature type="domain" description="ABC transporter" evidence="4">
    <location>
        <begin position="41"/>
        <end position="266"/>
    </location>
</feature>
<evidence type="ECO:0000256" key="1">
    <source>
        <dbReference type="ARBA" id="ARBA00022448"/>
    </source>
</evidence>
<dbReference type="InterPro" id="IPR015854">
    <property type="entry name" value="ABC_transpr_LolD-like"/>
</dbReference>
<dbReference type="GO" id="GO:0005524">
    <property type="term" value="F:ATP binding"/>
    <property type="evidence" value="ECO:0007669"/>
    <property type="project" value="UniProtKB-KW"/>
</dbReference>
<accession>A0ABP2K6X1</accession>
<evidence type="ECO:0000259" key="4">
    <source>
        <dbReference type="PROSITE" id="PS50893"/>
    </source>
</evidence>
<organism evidence="5 6">
    <name type="scientific">Cutibacterium modestum HL044PA1</name>
    <dbReference type="NCBI Taxonomy" id="765109"/>
    <lineage>
        <taxon>Bacteria</taxon>
        <taxon>Bacillati</taxon>
        <taxon>Actinomycetota</taxon>
        <taxon>Actinomycetes</taxon>
        <taxon>Propionibacteriales</taxon>
        <taxon>Propionibacteriaceae</taxon>
        <taxon>Cutibacterium</taxon>
        <taxon>Cutibacterium modestum</taxon>
    </lineage>
</organism>
<keyword evidence="2" id="KW-0547">Nucleotide-binding</keyword>
<evidence type="ECO:0000256" key="3">
    <source>
        <dbReference type="ARBA" id="ARBA00022840"/>
    </source>
</evidence>
<dbReference type="InterPro" id="IPR003439">
    <property type="entry name" value="ABC_transporter-like_ATP-bd"/>
</dbReference>
<dbReference type="PANTHER" id="PTHR24220:SF685">
    <property type="entry name" value="ABC TRANSPORTER RELATED"/>
    <property type="match status" value="1"/>
</dbReference>
<dbReference type="PROSITE" id="PS50893">
    <property type="entry name" value="ABC_TRANSPORTER_2"/>
    <property type="match status" value="1"/>
</dbReference>
<keyword evidence="3 5" id="KW-0067">ATP-binding</keyword>
<dbReference type="SMART" id="SM00382">
    <property type="entry name" value="AAA"/>
    <property type="match status" value="1"/>
</dbReference>
<evidence type="ECO:0000313" key="5">
    <source>
        <dbReference type="EMBL" id="EFS92684.1"/>
    </source>
</evidence>
<dbReference type="SUPFAM" id="SSF52540">
    <property type="entry name" value="P-loop containing nucleoside triphosphate hydrolases"/>
    <property type="match status" value="1"/>
</dbReference>
<dbReference type="PANTHER" id="PTHR24220">
    <property type="entry name" value="IMPORT ATP-BINDING PROTEIN"/>
    <property type="match status" value="1"/>
</dbReference>
<keyword evidence="6" id="KW-1185">Reference proteome</keyword>
<evidence type="ECO:0000256" key="2">
    <source>
        <dbReference type="ARBA" id="ARBA00022741"/>
    </source>
</evidence>
<name>A0ABP2K6X1_9ACTN</name>
<dbReference type="CDD" id="cd03255">
    <property type="entry name" value="ABC_MJ0796_LolCDE_FtsE"/>
    <property type="match status" value="1"/>
</dbReference>
<dbReference type="InterPro" id="IPR027417">
    <property type="entry name" value="P-loop_NTPase"/>
</dbReference>
<dbReference type="InterPro" id="IPR017871">
    <property type="entry name" value="ABC_transporter-like_CS"/>
</dbReference>
<proteinExistence type="predicted"/>
<dbReference type="PROSITE" id="PS00211">
    <property type="entry name" value="ABC_TRANSPORTER_1"/>
    <property type="match status" value="1"/>
</dbReference>
<evidence type="ECO:0000313" key="6">
    <source>
        <dbReference type="Proteomes" id="UP000003179"/>
    </source>
</evidence>
<dbReference type="InterPro" id="IPR017911">
    <property type="entry name" value="MacB-like_ATP-bd"/>
</dbReference>
<reference evidence="5" key="1">
    <citation type="submission" date="2010-08" db="EMBL/GenBank/DDBJ databases">
        <authorList>
            <person name="Weinstock G."/>
            <person name="Sodergren E."/>
            <person name="Clifton S."/>
            <person name="Fulton L."/>
            <person name="Fulton B."/>
            <person name="Courtney L."/>
            <person name="Fronick C."/>
            <person name="Harrison M."/>
            <person name="Strong C."/>
            <person name="Farmer C."/>
            <person name="Delahaunty K."/>
            <person name="Markovic C."/>
            <person name="Hall O."/>
            <person name="Minx P."/>
            <person name="Tomlinson C."/>
            <person name="Mitreva M."/>
            <person name="Hou S."/>
            <person name="Chen J."/>
            <person name="Wollam A."/>
            <person name="Pepin K.H."/>
            <person name="Johnson M."/>
            <person name="Bhonagiri V."/>
            <person name="Zhang X."/>
            <person name="Suruliraj S."/>
            <person name="Warren W."/>
            <person name="Chinwalla A."/>
            <person name="Mardis E.R."/>
            <person name="Wilson R.K."/>
        </authorList>
    </citation>
    <scope>NUCLEOTIDE SEQUENCE [LARGE SCALE GENOMIC DNA]</scope>
    <source>
        <strain evidence="5">HL044PA1</strain>
    </source>
</reference>